<sequence length="403" mass="40330">MTEAPATPPPTQKCPHCGALLDPGDAFCEACGQPVGDPAAAAVPAALDTEKNPLDDVSPISAVTVGPGGRTAETAPAERAPCLECGGVVGEDGYCTQCGTKAPSPRDHFEEKPADWVAGVCDRGIRHARNEDAMALLADGERAVLVVCDGVSNSDDSDIASLAAAKAALEVLRPPLPKGLGVPESVAAAVGKLFTDAAAAANQAVLDTAPDDVRNPPSCTFVAAIADGSVVHYAGIGDSRVYLLPDAGNGRMLTIDDSMAQVLIAGGTPRAEAEASKQAHSITKWLGRDSPDITPRVGKVDVTGPGWLLACSDGLWNYASEPAALAAQIAAAGSTDPHAIATHLVAFANAAGGQDNITATLARVGGAAQPVEGLVTGASAPSSTNGATDVGKNAAPTTGETDG</sequence>
<dbReference type="AlphaFoldDB" id="A0A930VGV1"/>
<dbReference type="SUPFAM" id="SSF81606">
    <property type="entry name" value="PP2C-like"/>
    <property type="match status" value="1"/>
</dbReference>
<dbReference type="Proteomes" id="UP000640489">
    <property type="component" value="Unassembled WGS sequence"/>
</dbReference>
<dbReference type="InterPro" id="IPR059113">
    <property type="entry name" value="Znf_ribbon"/>
</dbReference>
<organism evidence="3 4">
    <name type="scientific">Nocardioides islandensis</name>
    <dbReference type="NCBI Taxonomy" id="433663"/>
    <lineage>
        <taxon>Bacteria</taxon>
        <taxon>Bacillati</taxon>
        <taxon>Actinomycetota</taxon>
        <taxon>Actinomycetes</taxon>
        <taxon>Propionibacteriales</taxon>
        <taxon>Nocardioidaceae</taxon>
        <taxon>Nocardioides</taxon>
    </lineage>
</organism>
<evidence type="ECO:0000313" key="4">
    <source>
        <dbReference type="Proteomes" id="UP000640489"/>
    </source>
</evidence>
<feature type="region of interest" description="Disordered" evidence="1">
    <location>
        <begin position="375"/>
        <end position="403"/>
    </location>
</feature>
<reference evidence="3" key="1">
    <citation type="submission" date="2020-11" db="EMBL/GenBank/DDBJ databases">
        <title>Nocardioides sp. nov., isolated from Soil of Cynanchum wilfordii Hemsley rhizosphere.</title>
        <authorList>
            <person name="Lee J.-S."/>
            <person name="Suh M.K."/>
            <person name="Kim J.-S."/>
        </authorList>
    </citation>
    <scope>NUCLEOTIDE SEQUENCE</scope>
    <source>
        <strain evidence="3">KCTC 19275</strain>
    </source>
</reference>
<dbReference type="Gene3D" id="3.60.40.10">
    <property type="entry name" value="PPM-type phosphatase domain"/>
    <property type="match status" value="1"/>
</dbReference>
<dbReference type="RefSeq" id="WP_194706863.1">
    <property type="nucleotide sequence ID" value="NZ_JADKPN010000005.1"/>
</dbReference>
<dbReference type="EMBL" id="JADKPN010000005">
    <property type="protein sequence ID" value="MBF4763690.1"/>
    <property type="molecule type" value="Genomic_DNA"/>
</dbReference>
<dbReference type="Pfam" id="PF13672">
    <property type="entry name" value="PP2C_2"/>
    <property type="match status" value="1"/>
</dbReference>
<dbReference type="InterPro" id="IPR001932">
    <property type="entry name" value="PPM-type_phosphatase-like_dom"/>
</dbReference>
<evidence type="ECO:0000313" key="3">
    <source>
        <dbReference type="EMBL" id="MBF4763690.1"/>
    </source>
</evidence>
<dbReference type="Pfam" id="PF13248">
    <property type="entry name" value="Zn_ribbon_3"/>
    <property type="match status" value="1"/>
</dbReference>
<accession>A0A930VGV1</accession>
<gene>
    <name evidence="3" type="ORF">ISU07_11185</name>
</gene>
<feature type="domain" description="PPM-type phosphatase" evidence="2">
    <location>
        <begin position="117"/>
        <end position="364"/>
    </location>
</feature>
<dbReference type="SMART" id="SM00332">
    <property type="entry name" value="PP2Cc"/>
    <property type="match status" value="1"/>
</dbReference>
<name>A0A930VGV1_9ACTN</name>
<proteinExistence type="predicted"/>
<dbReference type="PROSITE" id="PS51746">
    <property type="entry name" value="PPM_2"/>
    <property type="match status" value="1"/>
</dbReference>
<keyword evidence="4" id="KW-1185">Reference proteome</keyword>
<dbReference type="InterPro" id="IPR036457">
    <property type="entry name" value="PPM-type-like_dom_sf"/>
</dbReference>
<protein>
    <submittedName>
        <fullName evidence="3">Protein phosphatase 2C domain-containing protein</fullName>
    </submittedName>
</protein>
<dbReference type="SMART" id="SM00331">
    <property type="entry name" value="PP2C_SIG"/>
    <property type="match status" value="1"/>
</dbReference>
<evidence type="ECO:0000256" key="1">
    <source>
        <dbReference type="SAM" id="MobiDB-lite"/>
    </source>
</evidence>
<comment type="caution">
    <text evidence="3">The sequence shown here is derived from an EMBL/GenBank/DDBJ whole genome shotgun (WGS) entry which is preliminary data.</text>
</comment>
<evidence type="ECO:0000259" key="2">
    <source>
        <dbReference type="PROSITE" id="PS51746"/>
    </source>
</evidence>